<dbReference type="Pfam" id="PF06041">
    <property type="entry name" value="DUF924"/>
    <property type="match status" value="1"/>
</dbReference>
<organism evidence="1 2">
    <name type="scientific">Thalassotalea marina</name>
    <dbReference type="NCBI Taxonomy" id="1673741"/>
    <lineage>
        <taxon>Bacteria</taxon>
        <taxon>Pseudomonadati</taxon>
        <taxon>Pseudomonadota</taxon>
        <taxon>Gammaproteobacteria</taxon>
        <taxon>Alteromonadales</taxon>
        <taxon>Colwelliaceae</taxon>
        <taxon>Thalassotalea</taxon>
    </lineage>
</organism>
<protein>
    <submittedName>
        <fullName evidence="1">Membrane protein</fullName>
    </submittedName>
</protein>
<dbReference type="Gene3D" id="1.25.40.10">
    <property type="entry name" value="Tetratricopeptide repeat domain"/>
    <property type="match status" value="1"/>
</dbReference>
<reference evidence="1" key="1">
    <citation type="journal article" date="2014" name="Int. J. Syst. Evol. Microbiol.">
        <title>Complete genome sequence of Corynebacterium casei LMG S-19264T (=DSM 44701T), isolated from a smear-ripened cheese.</title>
        <authorList>
            <consortium name="US DOE Joint Genome Institute (JGI-PGF)"/>
            <person name="Walter F."/>
            <person name="Albersmeier A."/>
            <person name="Kalinowski J."/>
            <person name="Ruckert C."/>
        </authorList>
    </citation>
    <scope>NUCLEOTIDE SEQUENCE</scope>
    <source>
        <strain evidence="1">KCTC 42731</strain>
    </source>
</reference>
<dbReference type="Proteomes" id="UP000623842">
    <property type="component" value="Unassembled WGS sequence"/>
</dbReference>
<dbReference type="EMBL" id="BNCK01000009">
    <property type="protein sequence ID" value="GHG03302.1"/>
    <property type="molecule type" value="Genomic_DNA"/>
</dbReference>
<dbReference type="Gene3D" id="1.20.58.320">
    <property type="entry name" value="TPR-like"/>
    <property type="match status" value="1"/>
</dbReference>
<dbReference type="InterPro" id="IPR011990">
    <property type="entry name" value="TPR-like_helical_dom_sf"/>
</dbReference>
<gene>
    <name evidence="1" type="ORF">GCM10017161_35660</name>
</gene>
<proteinExistence type="predicted"/>
<dbReference type="AlphaFoldDB" id="A0A919BNW0"/>
<accession>A0A919BNW0</accession>
<name>A0A919BNW0_9GAMM</name>
<sequence length="178" mass="20700">MVQEIIHFWFVETTPAQWWQKDTAFDLLIEQRFAHVHHQAKLGELSSWRETALGSLAEIIILDQFSRNIYRDKPAAFAQDPMALTLAQVAISKGFDLTLPETERSFLYLPFMHSESKLIHKHALSLYQALGNEQNLEFECKHKAIIDQFGRYPHRNTILGRQSTPEEVEFLKEPNSSF</sequence>
<evidence type="ECO:0000313" key="2">
    <source>
        <dbReference type="Proteomes" id="UP000623842"/>
    </source>
</evidence>
<dbReference type="InterPro" id="IPR010323">
    <property type="entry name" value="DUF924"/>
</dbReference>
<reference evidence="1" key="2">
    <citation type="submission" date="2020-09" db="EMBL/GenBank/DDBJ databases">
        <authorList>
            <person name="Sun Q."/>
            <person name="Kim S."/>
        </authorList>
    </citation>
    <scope>NUCLEOTIDE SEQUENCE</scope>
    <source>
        <strain evidence="1">KCTC 42731</strain>
    </source>
</reference>
<comment type="caution">
    <text evidence="1">The sequence shown here is derived from an EMBL/GenBank/DDBJ whole genome shotgun (WGS) entry which is preliminary data.</text>
</comment>
<dbReference type="RefSeq" id="WP_189773499.1">
    <property type="nucleotide sequence ID" value="NZ_BNCK01000009.1"/>
</dbReference>
<evidence type="ECO:0000313" key="1">
    <source>
        <dbReference type="EMBL" id="GHG03302.1"/>
    </source>
</evidence>
<dbReference type="SUPFAM" id="SSF48452">
    <property type="entry name" value="TPR-like"/>
    <property type="match status" value="1"/>
</dbReference>
<keyword evidence="2" id="KW-1185">Reference proteome</keyword>